<evidence type="ECO:0000313" key="1">
    <source>
        <dbReference type="EMBL" id="CAB4169801.1"/>
    </source>
</evidence>
<proteinExistence type="predicted"/>
<sequence>MIQSVIKKNRARVKGTIWFVGQDFAVFDLSNPVVLDKYGNTFSYGYGEKRGDFHADTRSEMKLGIEDFYKKQRAEKW</sequence>
<name>A0A6J5PKB0_9CAUD</name>
<organism evidence="1">
    <name type="scientific">uncultured Caudovirales phage</name>
    <dbReference type="NCBI Taxonomy" id="2100421"/>
    <lineage>
        <taxon>Viruses</taxon>
        <taxon>Duplodnaviria</taxon>
        <taxon>Heunggongvirae</taxon>
        <taxon>Uroviricota</taxon>
        <taxon>Caudoviricetes</taxon>
        <taxon>Peduoviridae</taxon>
        <taxon>Maltschvirus</taxon>
        <taxon>Maltschvirus maltsch</taxon>
    </lineage>
</organism>
<accession>A0A6J5PKB0</accession>
<protein>
    <submittedName>
        <fullName evidence="1">Uncharacterized protein</fullName>
    </submittedName>
</protein>
<gene>
    <name evidence="1" type="ORF">UFOVP901_4</name>
</gene>
<reference evidence="1" key="1">
    <citation type="submission" date="2020-05" db="EMBL/GenBank/DDBJ databases">
        <authorList>
            <person name="Chiriac C."/>
            <person name="Salcher M."/>
            <person name="Ghai R."/>
            <person name="Kavagutti S V."/>
        </authorList>
    </citation>
    <scope>NUCLEOTIDE SEQUENCE</scope>
</reference>
<dbReference type="EMBL" id="LR796852">
    <property type="protein sequence ID" value="CAB4169801.1"/>
    <property type="molecule type" value="Genomic_DNA"/>
</dbReference>